<reference evidence="1 2" key="1">
    <citation type="submission" date="2015-06" db="EMBL/GenBank/DDBJ databases">
        <title>Genome sequencing project of Bacillus galactosidilyticus PL133.</title>
        <authorList>
            <person name="Gaiero J."/>
            <person name="Nicol R."/>
            <person name="Habash M."/>
        </authorList>
    </citation>
    <scope>NUCLEOTIDE SEQUENCE [LARGE SCALE GENOMIC DNA]</scope>
    <source>
        <strain evidence="1 2">PL133</strain>
    </source>
</reference>
<dbReference type="Proteomes" id="UP000053881">
    <property type="component" value="Unassembled WGS sequence"/>
</dbReference>
<dbReference type="Gene3D" id="3.40.50.2000">
    <property type="entry name" value="Glycogen Phosphorylase B"/>
    <property type="match status" value="1"/>
</dbReference>
<name>A0A0Q9Y821_9BACI</name>
<sequence>MTTWERACIGVPAAYLTTASNQQTIVKNLEQNNLCVYLGDARTINPKECIHKFSRFINNPEKLVELYKMGVKSVDGLGADRVLKHLREGVGELGE</sequence>
<gene>
    <name evidence="1" type="ORF">ACA29_01885</name>
</gene>
<evidence type="ECO:0000313" key="1">
    <source>
        <dbReference type="EMBL" id="KRG16956.1"/>
    </source>
</evidence>
<dbReference type="PATRIC" id="fig|217031.4.peg.652"/>
<protein>
    <submittedName>
        <fullName evidence="1">Uncharacterized protein</fullName>
    </submittedName>
</protein>
<organism evidence="1 2">
    <name type="scientific">Lederbergia galactosidilytica</name>
    <dbReference type="NCBI Taxonomy" id="217031"/>
    <lineage>
        <taxon>Bacteria</taxon>
        <taxon>Bacillati</taxon>
        <taxon>Bacillota</taxon>
        <taxon>Bacilli</taxon>
        <taxon>Bacillales</taxon>
        <taxon>Bacillaceae</taxon>
        <taxon>Lederbergia</taxon>
    </lineage>
</organism>
<dbReference type="EMBL" id="LGPB01000020">
    <property type="protein sequence ID" value="KRG16956.1"/>
    <property type="molecule type" value="Genomic_DNA"/>
</dbReference>
<accession>A0A0Q9Y821</accession>
<evidence type="ECO:0000313" key="2">
    <source>
        <dbReference type="Proteomes" id="UP000053881"/>
    </source>
</evidence>
<dbReference type="AlphaFoldDB" id="A0A0Q9Y821"/>
<proteinExistence type="predicted"/>
<comment type="caution">
    <text evidence="1">The sequence shown here is derived from an EMBL/GenBank/DDBJ whole genome shotgun (WGS) entry which is preliminary data.</text>
</comment>